<dbReference type="OrthoDB" id="3172126at2"/>
<reference evidence="2" key="1">
    <citation type="submission" date="2017-10" db="EMBL/GenBank/DDBJ databases">
        <title>Draft genome sequences of strains TRE 1, TRE 9, TRE H and TRI 7, isolated from tamarins, belonging to four potential novel Bifidobacterium species.</title>
        <authorList>
            <person name="Mattarelli P."/>
            <person name="Modesto M."/>
            <person name="Puglisi E."/>
            <person name="Morelli L."/>
            <person name="Bonetti A."/>
            <person name="Spezio C."/>
            <person name="Sandri C."/>
        </authorList>
    </citation>
    <scope>NUCLEOTIDE SEQUENCE [LARGE SCALE GENOMIC DNA]</scope>
    <source>
        <strain evidence="2">TREH</strain>
    </source>
</reference>
<accession>A0A2M9HLP9</accession>
<protein>
    <recommendedName>
        <fullName evidence="3">CTP synthase</fullName>
    </recommendedName>
</protein>
<gene>
    <name evidence="1" type="ORF">CSQ86_01375</name>
</gene>
<dbReference type="Proteomes" id="UP000229239">
    <property type="component" value="Unassembled WGS sequence"/>
</dbReference>
<organism evidence="1 2">
    <name type="scientific">Bifidobacterium felsineum</name>
    <dbReference type="NCBI Taxonomy" id="2045440"/>
    <lineage>
        <taxon>Bacteria</taxon>
        <taxon>Bacillati</taxon>
        <taxon>Actinomycetota</taxon>
        <taxon>Actinomycetes</taxon>
        <taxon>Bifidobacteriales</taxon>
        <taxon>Bifidobacteriaceae</taxon>
        <taxon>Bifidobacterium</taxon>
    </lineage>
</organism>
<dbReference type="RefSeq" id="WP_100493350.1">
    <property type="nucleotide sequence ID" value="NZ_PEBJ01000001.1"/>
</dbReference>
<dbReference type="EMBL" id="PEBJ01000001">
    <property type="protein sequence ID" value="PJM77744.1"/>
    <property type="molecule type" value="Genomic_DNA"/>
</dbReference>
<dbReference type="AlphaFoldDB" id="A0A2M9HLP9"/>
<comment type="caution">
    <text evidence="1">The sequence shown here is derived from an EMBL/GenBank/DDBJ whole genome shotgun (WGS) entry which is preliminary data.</text>
</comment>
<keyword evidence="2" id="KW-1185">Reference proteome</keyword>
<evidence type="ECO:0000313" key="2">
    <source>
        <dbReference type="Proteomes" id="UP000229239"/>
    </source>
</evidence>
<name>A0A2M9HLP9_9BIFI</name>
<proteinExistence type="predicted"/>
<evidence type="ECO:0008006" key="3">
    <source>
        <dbReference type="Google" id="ProtNLM"/>
    </source>
</evidence>
<sequence length="326" mass="36278">MKHHKEVDAMIARAEAERRCAFGITKAHRSALARRAQALELKRVFPNMYAAPEYWKSLPPDERTRHLARTLHLKHPHWIFAGITAAAIHGLEHQWHLHDGSITIAVTSQGPNASSSQVKRIFVPNCTPEYASGLPVTGKARTVVDCGLSTEFRFALPIINSALRKGVAIAEILNICSTMRRDCTSIFRLLHYANPSCENGGESLGLGTIIEGGLMVPELQQEITDPQTGTLYRVDYLWRLPTGRLVVGEFDGYEKYVNPNMNNRRGVRGAVHAEKERETGLYRAKVDAIVRFTYEDAMAQHPVINKLRAAGIPNAKSMMAPLTVAH</sequence>
<evidence type="ECO:0000313" key="1">
    <source>
        <dbReference type="EMBL" id="PJM77744.1"/>
    </source>
</evidence>